<feature type="compositionally biased region" description="Basic residues" evidence="1">
    <location>
        <begin position="251"/>
        <end position="261"/>
    </location>
</feature>
<feature type="compositionally biased region" description="Low complexity" evidence="1">
    <location>
        <begin position="202"/>
        <end position="236"/>
    </location>
</feature>
<proteinExistence type="predicted"/>
<accession>H3GSB8</accession>
<dbReference type="Proteomes" id="UP000005238">
    <property type="component" value="Unassembled WGS sequence"/>
</dbReference>
<keyword evidence="2" id="KW-0732">Signal</keyword>
<feature type="chain" id="PRO_5003585955" evidence="2">
    <location>
        <begin position="25"/>
        <end position="261"/>
    </location>
</feature>
<dbReference type="HOGENOM" id="CLU_046500_0_0_1"/>
<dbReference type="EnsemblProtists" id="Phyra79881">
    <property type="protein sequence ID" value="Phyra79881"/>
    <property type="gene ID" value="Phyra79881"/>
</dbReference>
<dbReference type="AlphaFoldDB" id="H3GSB8"/>
<protein>
    <submittedName>
        <fullName evidence="3">Uncharacterized protein</fullName>
    </submittedName>
</protein>
<dbReference type="EMBL" id="DS566041">
    <property type="status" value="NOT_ANNOTATED_CDS"/>
    <property type="molecule type" value="Genomic_DNA"/>
</dbReference>
<evidence type="ECO:0000256" key="2">
    <source>
        <dbReference type="SAM" id="SignalP"/>
    </source>
</evidence>
<reference evidence="4" key="1">
    <citation type="journal article" date="2006" name="Science">
        <title>Phytophthora genome sequences uncover evolutionary origins and mechanisms of pathogenesis.</title>
        <authorList>
            <person name="Tyler B.M."/>
            <person name="Tripathy S."/>
            <person name="Zhang X."/>
            <person name="Dehal P."/>
            <person name="Jiang R.H."/>
            <person name="Aerts A."/>
            <person name="Arredondo F.D."/>
            <person name="Baxter L."/>
            <person name="Bensasson D."/>
            <person name="Beynon J.L."/>
            <person name="Chapman J."/>
            <person name="Damasceno C.M."/>
            <person name="Dorrance A.E."/>
            <person name="Dou D."/>
            <person name="Dickerman A.W."/>
            <person name="Dubchak I.L."/>
            <person name="Garbelotto M."/>
            <person name="Gijzen M."/>
            <person name="Gordon S.G."/>
            <person name="Govers F."/>
            <person name="Grunwald N.J."/>
            <person name="Huang W."/>
            <person name="Ivors K.L."/>
            <person name="Jones R.W."/>
            <person name="Kamoun S."/>
            <person name="Krampis K."/>
            <person name="Lamour K.H."/>
            <person name="Lee M.K."/>
            <person name="McDonald W.H."/>
            <person name="Medina M."/>
            <person name="Meijer H.J."/>
            <person name="Nordberg E.K."/>
            <person name="Maclean D.J."/>
            <person name="Ospina-Giraldo M.D."/>
            <person name="Morris P.F."/>
            <person name="Phuntumart V."/>
            <person name="Putnam N.H."/>
            <person name="Rash S."/>
            <person name="Rose J.K."/>
            <person name="Sakihama Y."/>
            <person name="Salamov A.A."/>
            <person name="Savidor A."/>
            <person name="Scheuring C.F."/>
            <person name="Smith B.M."/>
            <person name="Sobral B.W."/>
            <person name="Terry A."/>
            <person name="Torto-Alalibo T.A."/>
            <person name="Win J."/>
            <person name="Xu Z."/>
            <person name="Zhang H."/>
            <person name="Grigoriev I.V."/>
            <person name="Rokhsar D.S."/>
            <person name="Boore J.L."/>
        </authorList>
    </citation>
    <scope>NUCLEOTIDE SEQUENCE [LARGE SCALE GENOMIC DNA]</scope>
    <source>
        <strain evidence="4">Pr102</strain>
    </source>
</reference>
<name>H3GSB8_PHYRM</name>
<evidence type="ECO:0000313" key="4">
    <source>
        <dbReference type="Proteomes" id="UP000005238"/>
    </source>
</evidence>
<feature type="signal peptide" evidence="2">
    <location>
        <begin position="1"/>
        <end position="24"/>
    </location>
</feature>
<dbReference type="OMA" id="PKTAECG"/>
<reference evidence="3" key="2">
    <citation type="submission" date="2015-06" db="UniProtKB">
        <authorList>
            <consortium name="EnsemblProtists"/>
        </authorList>
    </citation>
    <scope>IDENTIFICATION</scope>
    <source>
        <strain evidence="3">Pr102</strain>
    </source>
</reference>
<organism evidence="3 4">
    <name type="scientific">Phytophthora ramorum</name>
    <name type="common">Sudden oak death agent</name>
    <dbReference type="NCBI Taxonomy" id="164328"/>
    <lineage>
        <taxon>Eukaryota</taxon>
        <taxon>Sar</taxon>
        <taxon>Stramenopiles</taxon>
        <taxon>Oomycota</taxon>
        <taxon>Peronosporomycetes</taxon>
        <taxon>Peronosporales</taxon>
        <taxon>Peronosporaceae</taxon>
        <taxon>Phytophthora</taxon>
    </lineage>
</organism>
<evidence type="ECO:0000256" key="1">
    <source>
        <dbReference type="SAM" id="MobiDB-lite"/>
    </source>
</evidence>
<feature type="region of interest" description="Disordered" evidence="1">
    <location>
        <begin position="202"/>
        <end position="261"/>
    </location>
</feature>
<dbReference type="InParanoid" id="H3GSB8"/>
<dbReference type="eggNOG" id="ENOG502SK6U">
    <property type="taxonomic scope" value="Eukaryota"/>
</dbReference>
<sequence length="261" mass="27654">MVSVAAALSFTVAIATLATSGVDAHGTLTQPALKFTGTGYGGNFAATVPMTALTPQSGDIFTNYPDASLNAAAFTRAFKASKYSSLKEFLLTNQDMSKGRFTMPKTPECGFTDPTSGPVVPLPQELEWYGGKMNHDGPCEVWCDNEIVLPFTANCAVTYPEGKFPYEKAKCEGKSRLTLYWMSTLLEWQVYIDCAKIGEGGSAASSNTTSAATPTGVSAATQPPSMQTPSTQTTYSDTVGGEADPATTSQCKRKLQRVASN</sequence>
<dbReference type="VEuPathDB" id="FungiDB:KRP22_1219"/>
<evidence type="ECO:0000313" key="3">
    <source>
        <dbReference type="EnsemblProtists" id="Phyra79881"/>
    </source>
</evidence>
<dbReference type="VEuPathDB" id="FungiDB:KRP23_1418"/>
<keyword evidence="4" id="KW-1185">Reference proteome</keyword>